<dbReference type="Gene3D" id="3.40.640.10">
    <property type="entry name" value="Type I PLP-dependent aspartate aminotransferase-like (Major domain)"/>
    <property type="match status" value="1"/>
</dbReference>
<dbReference type="EC" id="4.1.1.86" evidence="8"/>
<organism evidence="8 9">
    <name type="scientific">Microbacterium azadirachtae</name>
    <dbReference type="NCBI Taxonomy" id="582680"/>
    <lineage>
        <taxon>Bacteria</taxon>
        <taxon>Bacillati</taxon>
        <taxon>Actinomycetota</taxon>
        <taxon>Actinomycetes</taxon>
        <taxon>Micrococcales</taxon>
        <taxon>Microbacteriaceae</taxon>
        <taxon>Microbacterium</taxon>
    </lineage>
</organism>
<dbReference type="OrthoDB" id="3335676at2"/>
<evidence type="ECO:0000256" key="2">
    <source>
        <dbReference type="ARBA" id="ARBA00009533"/>
    </source>
</evidence>
<keyword evidence="5 7" id="KW-0456">Lyase</keyword>
<dbReference type="RefSeq" id="WP_045249958.1">
    <property type="nucleotide sequence ID" value="NZ_JYIT01000067.1"/>
</dbReference>
<keyword evidence="3" id="KW-0210">Decarboxylase</keyword>
<reference evidence="8 9" key="1">
    <citation type="submission" date="2015-02" db="EMBL/GenBank/DDBJ databases">
        <title>Draft genome sequences of ten Microbacterium spp. with emphasis on heavy metal contaminated environments.</title>
        <authorList>
            <person name="Corretto E."/>
        </authorList>
    </citation>
    <scope>NUCLEOTIDE SEQUENCE [LARGE SCALE GENOMIC DNA]</scope>
    <source>
        <strain evidence="8 9">DSM 23848</strain>
    </source>
</reference>
<comment type="similarity">
    <text evidence="2 7">Belongs to the group II decarboxylase family.</text>
</comment>
<evidence type="ECO:0000313" key="9">
    <source>
        <dbReference type="Proteomes" id="UP000033448"/>
    </source>
</evidence>
<gene>
    <name evidence="8" type="primary">ddc</name>
    <name evidence="8" type="ORF">RL72_01244</name>
</gene>
<dbReference type="GO" id="GO:0030170">
    <property type="term" value="F:pyridoxal phosphate binding"/>
    <property type="evidence" value="ECO:0007669"/>
    <property type="project" value="InterPro"/>
</dbReference>
<dbReference type="GO" id="GO:0019752">
    <property type="term" value="P:carboxylic acid metabolic process"/>
    <property type="evidence" value="ECO:0007669"/>
    <property type="project" value="InterPro"/>
</dbReference>
<proteinExistence type="inferred from homology"/>
<evidence type="ECO:0000256" key="3">
    <source>
        <dbReference type="ARBA" id="ARBA00022793"/>
    </source>
</evidence>
<dbReference type="InterPro" id="IPR015422">
    <property type="entry name" value="PyrdxlP-dep_Trfase_small"/>
</dbReference>
<evidence type="ECO:0000256" key="1">
    <source>
        <dbReference type="ARBA" id="ARBA00001933"/>
    </source>
</evidence>
<dbReference type="PANTHER" id="PTHR11999">
    <property type="entry name" value="GROUP II PYRIDOXAL-5-PHOSPHATE DECARBOXYLASE"/>
    <property type="match status" value="1"/>
</dbReference>
<dbReference type="GO" id="GO:0033983">
    <property type="term" value="F:diaminobutyrate decarboxylase activity"/>
    <property type="evidence" value="ECO:0007669"/>
    <property type="project" value="UniProtKB-EC"/>
</dbReference>
<name>A0A0F0L0X7_9MICO</name>
<dbReference type="GO" id="GO:0004058">
    <property type="term" value="F:aromatic-L-amino-acid decarboxylase activity"/>
    <property type="evidence" value="ECO:0007669"/>
    <property type="project" value="UniProtKB-ARBA"/>
</dbReference>
<dbReference type="AlphaFoldDB" id="A0A0F0L0X7"/>
<dbReference type="InterPro" id="IPR010977">
    <property type="entry name" value="Aromatic_deC"/>
</dbReference>
<evidence type="ECO:0000256" key="6">
    <source>
        <dbReference type="PIRSR" id="PIRSR602129-50"/>
    </source>
</evidence>
<dbReference type="EMBL" id="JYIT01000067">
    <property type="protein sequence ID" value="KJL26035.1"/>
    <property type="molecule type" value="Genomic_DNA"/>
</dbReference>
<sequence>MDAARMHAASPESAAIVDAVLDYSRRRMLATDVPLDKPQPESELRRLVGTTITDQGLGAQRALSVFEHILAPACLTTSHPNYLSFIPNAPTVAAMAFDLVVSASGLYGGSWLEGAGAVHAENEVLAFLAAEFGLPETAGGVFVQGGTIGNLSALAAARETAKERLLAAGRDLPPRWKLVCSLEAHSSNKSAAKIMDVDVIAVPAGSDGVLRADAVREALEEHGDAAFAVVATAGSTNFGILDDIAGIAALKDEFEFWLHVDGAYGLTAMLAPEARGWFAGVERADSLVVDPHKWLFAPFDCCALLYRDPETGRRAHTQHAEYLDTLTDTDEFSPSDYSIQLTRRPRGLPLWFSLATYGVDAYRAAVSETLTLTRRIAAEIAARPELRLVRDPQLSVVVFERDGWERADYDRWSDELLETQRALVVPSSHAGRVNTRFAILNPLTTFEDLVGILDTMR</sequence>
<dbReference type="InterPro" id="IPR015421">
    <property type="entry name" value="PyrdxlP-dep_Trfase_major"/>
</dbReference>
<accession>A0A0F0L0X7</accession>
<dbReference type="PANTHER" id="PTHR11999:SF70">
    <property type="entry name" value="MIP05841P"/>
    <property type="match status" value="1"/>
</dbReference>
<dbReference type="InterPro" id="IPR021115">
    <property type="entry name" value="Pyridoxal-P_BS"/>
</dbReference>
<dbReference type="PROSITE" id="PS00392">
    <property type="entry name" value="DDC_GAD_HDC_YDC"/>
    <property type="match status" value="1"/>
</dbReference>
<dbReference type="Proteomes" id="UP000033448">
    <property type="component" value="Unassembled WGS sequence"/>
</dbReference>
<keyword evidence="9" id="KW-1185">Reference proteome</keyword>
<evidence type="ECO:0000313" key="8">
    <source>
        <dbReference type="EMBL" id="KJL26035.1"/>
    </source>
</evidence>
<dbReference type="Gene3D" id="3.90.1150.10">
    <property type="entry name" value="Aspartate Aminotransferase, domain 1"/>
    <property type="match status" value="1"/>
</dbReference>
<evidence type="ECO:0000256" key="7">
    <source>
        <dbReference type="RuleBase" id="RU000382"/>
    </source>
</evidence>
<dbReference type="InterPro" id="IPR015424">
    <property type="entry name" value="PyrdxlP-dep_Trfase"/>
</dbReference>
<dbReference type="SUPFAM" id="SSF53383">
    <property type="entry name" value="PLP-dependent transferases"/>
    <property type="match status" value="1"/>
</dbReference>
<protein>
    <submittedName>
        <fullName evidence="8">L-2,4-diaminobutyrate decarboxylase</fullName>
        <ecNumber evidence="8">4.1.1.86</ecNumber>
    </submittedName>
</protein>
<dbReference type="Pfam" id="PF00282">
    <property type="entry name" value="Pyridoxal_deC"/>
    <property type="match status" value="1"/>
</dbReference>
<dbReference type="InterPro" id="IPR002129">
    <property type="entry name" value="PyrdxlP-dep_de-COase"/>
</dbReference>
<dbReference type="PATRIC" id="fig|582680.7.peg.1282"/>
<comment type="cofactor">
    <cofactor evidence="1 6 7">
        <name>pyridoxal 5'-phosphate</name>
        <dbReference type="ChEBI" id="CHEBI:597326"/>
    </cofactor>
</comment>
<comment type="caution">
    <text evidence="8">The sequence shown here is derived from an EMBL/GenBank/DDBJ whole genome shotgun (WGS) entry which is preliminary data.</text>
</comment>
<evidence type="ECO:0000256" key="4">
    <source>
        <dbReference type="ARBA" id="ARBA00022898"/>
    </source>
</evidence>
<keyword evidence="4 6" id="KW-0663">Pyridoxal phosphate</keyword>
<evidence type="ECO:0000256" key="5">
    <source>
        <dbReference type="ARBA" id="ARBA00023239"/>
    </source>
</evidence>
<feature type="modified residue" description="N6-(pyridoxal phosphate)lysine" evidence="6">
    <location>
        <position position="293"/>
    </location>
</feature>